<evidence type="ECO:0000256" key="1">
    <source>
        <dbReference type="ARBA" id="ARBA00010088"/>
    </source>
</evidence>
<dbReference type="GO" id="GO:0016020">
    <property type="term" value="C:membrane"/>
    <property type="evidence" value="ECO:0007669"/>
    <property type="project" value="TreeGrafter"/>
</dbReference>
<dbReference type="PANTHER" id="PTHR43798:SF33">
    <property type="entry name" value="HYDROLASE, PUTATIVE (AFU_ORTHOLOGUE AFUA_2G14860)-RELATED"/>
    <property type="match status" value="1"/>
</dbReference>
<proteinExistence type="inferred from homology"/>
<dbReference type="InterPro" id="IPR002410">
    <property type="entry name" value="Peptidase_S33"/>
</dbReference>
<comment type="similarity">
    <text evidence="1">Belongs to the peptidase S33 family.</text>
</comment>
<dbReference type="InterPro" id="IPR050266">
    <property type="entry name" value="AB_hydrolase_sf"/>
</dbReference>
<dbReference type="RefSeq" id="WP_058286777.1">
    <property type="nucleotide sequence ID" value="NZ_CYSR01000030.1"/>
</dbReference>
<gene>
    <name evidence="4" type="primary">hsaD_2</name>
    <name evidence="4" type="ORF">PHA8399_02858</name>
</gene>
<dbReference type="PANTHER" id="PTHR43798">
    <property type="entry name" value="MONOACYLGLYCEROL LIPASE"/>
    <property type="match status" value="1"/>
</dbReference>
<dbReference type="InterPro" id="IPR029058">
    <property type="entry name" value="AB_hydrolase_fold"/>
</dbReference>
<dbReference type="AlphaFoldDB" id="A0A0P1HB25"/>
<dbReference type="EMBL" id="CYSR01000030">
    <property type="protein sequence ID" value="CUI00723.1"/>
    <property type="molecule type" value="Genomic_DNA"/>
</dbReference>
<dbReference type="Gene3D" id="3.40.50.1820">
    <property type="entry name" value="alpha/beta hydrolase"/>
    <property type="match status" value="1"/>
</dbReference>
<accession>A0A0P1HB25</accession>
<dbReference type="Proteomes" id="UP000051326">
    <property type="component" value="Unassembled WGS sequence"/>
</dbReference>
<evidence type="ECO:0000313" key="5">
    <source>
        <dbReference type="Proteomes" id="UP000051326"/>
    </source>
</evidence>
<evidence type="ECO:0000256" key="2">
    <source>
        <dbReference type="ARBA" id="ARBA00022801"/>
    </source>
</evidence>
<feature type="domain" description="AB hydrolase-1" evidence="3">
    <location>
        <begin position="60"/>
        <end position="167"/>
    </location>
</feature>
<dbReference type="SUPFAM" id="SSF53474">
    <property type="entry name" value="alpha/beta-Hydrolases"/>
    <property type="match status" value="1"/>
</dbReference>
<reference evidence="4 5" key="1">
    <citation type="submission" date="2015-09" db="EMBL/GenBank/DDBJ databases">
        <authorList>
            <consortium name="Swine Surveillance"/>
        </authorList>
    </citation>
    <scope>NUCLEOTIDE SEQUENCE [LARGE SCALE GENOMIC DNA]</scope>
    <source>
        <strain evidence="4 5">CECT 8399</strain>
    </source>
</reference>
<dbReference type="STRING" id="1396826.PHA8399_02858"/>
<dbReference type="GO" id="GO:0006508">
    <property type="term" value="P:proteolysis"/>
    <property type="evidence" value="ECO:0007669"/>
    <property type="project" value="InterPro"/>
</dbReference>
<dbReference type="Pfam" id="PF00561">
    <property type="entry name" value="Abhydrolase_1"/>
    <property type="match status" value="1"/>
</dbReference>
<dbReference type="GO" id="GO:0008233">
    <property type="term" value="F:peptidase activity"/>
    <property type="evidence" value="ECO:0007669"/>
    <property type="project" value="InterPro"/>
</dbReference>
<protein>
    <submittedName>
        <fullName evidence="4">4,5:9,10-diseco-3-hydroxy-5,9, 17-trioxoandrosta-1(10),2-diene-4-oate hydrolase</fullName>
        <ecNumber evidence="4">3.7.1.17</ecNumber>
    </submittedName>
</protein>
<name>A0A0P1HB25_9RHOB</name>
<dbReference type="EC" id="3.7.1.17" evidence="4"/>
<dbReference type="InterPro" id="IPR000073">
    <property type="entry name" value="AB_hydrolase_1"/>
</dbReference>
<keyword evidence="2 4" id="KW-0378">Hydrolase</keyword>
<evidence type="ECO:0000259" key="3">
    <source>
        <dbReference type="Pfam" id="PF00561"/>
    </source>
</evidence>
<dbReference type="PRINTS" id="PR00793">
    <property type="entry name" value="PROAMNOPTASE"/>
</dbReference>
<dbReference type="GO" id="GO:0102296">
    <property type="term" value="F:4,5-9,10-diseco-3-hydroxy-5,9,17-trioxoandrosta-1(10),2-diene-4-oate hydrolase activity"/>
    <property type="evidence" value="ECO:0007669"/>
    <property type="project" value="UniProtKB-EC"/>
</dbReference>
<dbReference type="PRINTS" id="PR00111">
    <property type="entry name" value="ABHYDROLASE"/>
</dbReference>
<evidence type="ECO:0000313" key="4">
    <source>
        <dbReference type="EMBL" id="CUI00723.1"/>
    </source>
</evidence>
<organism evidence="4 5">
    <name type="scientific">Leisingera aquaemixtae</name>
    <dbReference type="NCBI Taxonomy" id="1396826"/>
    <lineage>
        <taxon>Bacteria</taxon>
        <taxon>Pseudomonadati</taxon>
        <taxon>Pseudomonadota</taxon>
        <taxon>Alphaproteobacteria</taxon>
        <taxon>Rhodobacterales</taxon>
        <taxon>Roseobacteraceae</taxon>
        <taxon>Leisingera</taxon>
    </lineage>
</organism>
<sequence>MLVYLSLAVATGAALTAWQAGRREAAAEASHPPQGQVLVVGRHRVHVVEMGQPKGSAPDLVLIHGSSGNTRDMTFRLAPALARDFRILVFDRPGLGYSDRLNSSGATIRQQADLLRQAAAQLGAQQPVVLGQSYGGAVALAWAVDHPEALAALVSVAGVSHPWDTPLDTFYKVTSSRIGSALAVPALTAFVSRATVMDTLDAVFAPQPVPEGYAEHFGIGLTLRRNSLRANARQRANLLSEVKALAPLYSRIGVPVEIVHGTADDTVSPNIHARQLVQDVPSAALTLLEGIGHMPHHVATDEVAAAVQRAAARADLR</sequence>